<name>A0A1Q3A2L2_ZYGRO</name>
<dbReference type="GO" id="GO:0060963">
    <property type="term" value="P:positive regulation of ribosomal protein gene transcription by RNA polymerase II"/>
    <property type="evidence" value="ECO:0007669"/>
    <property type="project" value="TreeGrafter"/>
</dbReference>
<sequence>MKSTAVEEKMDSSPTSSSRSRKNGFEELVRSMHESSNEVNLKEADLTSQEYIQKLVGDSLRTDFVSPFDKVADDSEFHYTSSFKARPQAEYFDFDEKYMYRPEKRQERNDDHDEFETQYHESEYEDEDVDMEEVAEEVGDEVGDEADLQSVIDAVSLCKTIFGDMIGKIDKVALTSMTYKTTKMGVSHMDREMSDILDTVRDLVPHSESTLSSTATQQLQQDHVEIQPSSHSALGAHSNVFQGPYNAIRSDPCARLPNFGVILIKSPASVSQLWDEYTKIPAEWPVKDLFTFTLLQQGGPNNVSDIELITKRRTSIKQLEENLGSSWRNADKNFSRQINRRKKIWKPIEEGLSDGLPLQVCFSILENYAKNKGKGLSWYYNGVPFKLSDVYEKLPANKKK</sequence>
<reference evidence="3 4" key="1">
    <citation type="submission" date="2016-08" db="EMBL/GenBank/DDBJ databases">
        <title>Draft genome sequence of allopolyploid Zygosaccharomyces rouxii.</title>
        <authorList>
            <person name="Watanabe J."/>
            <person name="Uehara K."/>
            <person name="Mogi Y."/>
            <person name="Tsukioka Y."/>
        </authorList>
    </citation>
    <scope>NUCLEOTIDE SEQUENCE [LARGE SCALE GENOMIC DNA]</scope>
    <source>
        <strain evidence="3 4">NBRC 110957</strain>
    </source>
</reference>
<dbReference type="InterPro" id="IPR022210">
    <property type="entry name" value="TF_GCR1-like"/>
</dbReference>
<dbReference type="eggNOG" id="ENOG502RY18">
    <property type="taxonomic scope" value="Eukaryota"/>
</dbReference>
<dbReference type="PANTHER" id="PTHR37784">
    <property type="entry name" value="PROTEIN MSN1"/>
    <property type="match status" value="1"/>
</dbReference>
<dbReference type="EMBL" id="BDGX01000019">
    <property type="protein sequence ID" value="GAV49909.1"/>
    <property type="molecule type" value="Genomic_DNA"/>
</dbReference>
<feature type="compositionally biased region" description="Basic and acidic residues" evidence="1">
    <location>
        <begin position="23"/>
        <end position="40"/>
    </location>
</feature>
<dbReference type="InterPro" id="IPR052146">
    <property type="entry name" value="HOT1"/>
</dbReference>
<comment type="caution">
    <text evidence="3">The sequence shown here is derived from an EMBL/GenBank/DDBJ whole genome shotgun (WGS) entry which is preliminary data.</text>
</comment>
<feature type="compositionally biased region" description="Basic and acidic residues" evidence="1">
    <location>
        <begin position="1"/>
        <end position="11"/>
    </location>
</feature>
<feature type="region of interest" description="Disordered" evidence="1">
    <location>
        <begin position="1"/>
        <end position="40"/>
    </location>
</feature>
<evidence type="ECO:0000256" key="1">
    <source>
        <dbReference type="SAM" id="MobiDB-lite"/>
    </source>
</evidence>
<dbReference type="AlphaFoldDB" id="A0A1Q3A2L2"/>
<organism evidence="3 4">
    <name type="scientific">Zygosaccharomyces rouxii</name>
    <dbReference type="NCBI Taxonomy" id="4956"/>
    <lineage>
        <taxon>Eukaryota</taxon>
        <taxon>Fungi</taxon>
        <taxon>Dikarya</taxon>
        <taxon>Ascomycota</taxon>
        <taxon>Saccharomycotina</taxon>
        <taxon>Saccharomycetes</taxon>
        <taxon>Saccharomycetales</taxon>
        <taxon>Saccharomycetaceae</taxon>
        <taxon>Zygosaccharomyces</taxon>
    </lineage>
</organism>
<evidence type="ECO:0000313" key="3">
    <source>
        <dbReference type="EMBL" id="GAV49909.1"/>
    </source>
</evidence>
<dbReference type="PANTHER" id="PTHR37784:SF2">
    <property type="entry name" value="HIGH-OSMOLARITY-INDUCED TRANSCRIPTION PROTEIN 1"/>
    <property type="match status" value="1"/>
</dbReference>
<feature type="region of interest" description="Disordered" evidence="1">
    <location>
        <begin position="102"/>
        <end position="130"/>
    </location>
</feature>
<dbReference type="GO" id="GO:0000981">
    <property type="term" value="F:DNA-binding transcription factor activity, RNA polymerase II-specific"/>
    <property type="evidence" value="ECO:0007669"/>
    <property type="project" value="TreeGrafter"/>
</dbReference>
<dbReference type="Proteomes" id="UP000187013">
    <property type="component" value="Unassembled WGS sequence"/>
</dbReference>
<dbReference type="Pfam" id="PF12550">
    <property type="entry name" value="GCR1_C"/>
    <property type="match status" value="1"/>
</dbReference>
<evidence type="ECO:0000313" key="4">
    <source>
        <dbReference type="Proteomes" id="UP000187013"/>
    </source>
</evidence>
<dbReference type="GO" id="GO:0000978">
    <property type="term" value="F:RNA polymerase II cis-regulatory region sequence-specific DNA binding"/>
    <property type="evidence" value="ECO:0007669"/>
    <property type="project" value="TreeGrafter"/>
</dbReference>
<feature type="domain" description="Transcription activator GCR1-like" evidence="2">
    <location>
        <begin position="312"/>
        <end position="368"/>
    </location>
</feature>
<feature type="compositionally biased region" description="Basic and acidic residues" evidence="1">
    <location>
        <begin position="102"/>
        <end position="122"/>
    </location>
</feature>
<gene>
    <name evidence="3" type="ORF">ZYGR_0S00420</name>
</gene>
<proteinExistence type="predicted"/>
<protein>
    <recommendedName>
        <fullName evidence="2">Transcription activator GCR1-like domain-containing protein</fullName>
    </recommendedName>
</protein>
<dbReference type="OrthoDB" id="4069959at2759"/>
<evidence type="ECO:0000259" key="2">
    <source>
        <dbReference type="Pfam" id="PF12550"/>
    </source>
</evidence>
<accession>A0A1Q3A2L2</accession>